<keyword evidence="4 5" id="KW-0472">Membrane</keyword>
<dbReference type="InterPro" id="IPR051085">
    <property type="entry name" value="MB_O-acyltransferase"/>
</dbReference>
<evidence type="ECO:0000313" key="7">
    <source>
        <dbReference type="Proteomes" id="UP001372338"/>
    </source>
</evidence>
<comment type="subcellular location">
    <subcellularLocation>
        <location evidence="1">Membrane</location>
        <topology evidence="1">Multi-pass membrane protein</topology>
    </subcellularLocation>
</comment>
<dbReference type="GO" id="GO:0019432">
    <property type="term" value="P:triglyceride biosynthetic process"/>
    <property type="evidence" value="ECO:0007669"/>
    <property type="project" value="UniProtKB-ARBA"/>
</dbReference>
<sequence length="139" mass="16395">MYRFLKISWILLSNSYTFKKHYQRCHICKSRKSSYQILQERNLQNDKFRYATYLCYLVYAPLCIAGPVLSYNAFASQLDVPQNTNSFRDVLRYGFRLVPSLLLMELMTHIFYHNAFAISGLWKQLSPLDVFIIGYGVLI</sequence>
<dbReference type="GO" id="GO:0016020">
    <property type="term" value="C:membrane"/>
    <property type="evidence" value="ECO:0007669"/>
    <property type="project" value="UniProtKB-SubCell"/>
</dbReference>
<evidence type="ECO:0000313" key="6">
    <source>
        <dbReference type="EMBL" id="KAK7266236.1"/>
    </source>
</evidence>
<keyword evidence="3 5" id="KW-1133">Transmembrane helix</keyword>
<dbReference type="PANTHER" id="PTHR13285">
    <property type="entry name" value="ACYLTRANSFERASE"/>
    <property type="match status" value="1"/>
</dbReference>
<evidence type="ECO:0000256" key="5">
    <source>
        <dbReference type="SAM" id="Phobius"/>
    </source>
</evidence>
<dbReference type="GO" id="GO:0016746">
    <property type="term" value="F:acyltransferase activity"/>
    <property type="evidence" value="ECO:0007669"/>
    <property type="project" value="TreeGrafter"/>
</dbReference>
<reference evidence="6 7" key="1">
    <citation type="submission" date="2024-01" db="EMBL/GenBank/DDBJ databases">
        <title>The genomes of 5 underutilized Papilionoideae crops provide insights into root nodulation and disease resistanc.</title>
        <authorList>
            <person name="Yuan L."/>
        </authorList>
    </citation>
    <scope>NUCLEOTIDE SEQUENCE [LARGE SCALE GENOMIC DNA]</scope>
    <source>
        <strain evidence="6">ZHUSHIDOU_FW_LH</strain>
        <tissue evidence="6">Leaf</tissue>
    </source>
</reference>
<proteinExistence type="predicted"/>
<feature type="transmembrane region" description="Helical" evidence="5">
    <location>
        <begin position="50"/>
        <end position="73"/>
    </location>
</feature>
<dbReference type="InterPro" id="IPR004299">
    <property type="entry name" value="MBOAT_fam"/>
</dbReference>
<comment type="caution">
    <text evidence="6">The sequence shown here is derived from an EMBL/GenBank/DDBJ whole genome shotgun (WGS) entry which is preliminary data.</text>
</comment>
<evidence type="ECO:0000256" key="4">
    <source>
        <dbReference type="ARBA" id="ARBA00023136"/>
    </source>
</evidence>
<dbReference type="GO" id="GO:0005783">
    <property type="term" value="C:endoplasmic reticulum"/>
    <property type="evidence" value="ECO:0007669"/>
    <property type="project" value="TreeGrafter"/>
</dbReference>
<dbReference type="Proteomes" id="UP001372338">
    <property type="component" value="Unassembled WGS sequence"/>
</dbReference>
<evidence type="ECO:0000256" key="1">
    <source>
        <dbReference type="ARBA" id="ARBA00004141"/>
    </source>
</evidence>
<feature type="transmembrane region" description="Helical" evidence="5">
    <location>
        <begin position="93"/>
        <end position="112"/>
    </location>
</feature>
<keyword evidence="7" id="KW-1185">Reference proteome</keyword>
<accession>A0AAN9F0Y6</accession>
<keyword evidence="2 5" id="KW-0812">Transmembrane</keyword>
<dbReference type="PANTHER" id="PTHR13285:SF18">
    <property type="entry name" value="PROTEIN-CYSTEINE N-PALMITOYLTRANSFERASE RASP"/>
    <property type="match status" value="1"/>
</dbReference>
<evidence type="ECO:0000256" key="2">
    <source>
        <dbReference type="ARBA" id="ARBA00022692"/>
    </source>
</evidence>
<protein>
    <submittedName>
        <fullName evidence="6">Uncharacterized protein</fullName>
    </submittedName>
</protein>
<dbReference type="EMBL" id="JAYWIO010000004">
    <property type="protein sequence ID" value="KAK7266236.1"/>
    <property type="molecule type" value="Genomic_DNA"/>
</dbReference>
<name>A0AAN9F0Y6_CROPI</name>
<dbReference type="Pfam" id="PF03062">
    <property type="entry name" value="MBOAT"/>
    <property type="match status" value="1"/>
</dbReference>
<evidence type="ECO:0000256" key="3">
    <source>
        <dbReference type="ARBA" id="ARBA00022989"/>
    </source>
</evidence>
<organism evidence="6 7">
    <name type="scientific">Crotalaria pallida</name>
    <name type="common">Smooth rattlebox</name>
    <name type="synonym">Crotalaria striata</name>
    <dbReference type="NCBI Taxonomy" id="3830"/>
    <lineage>
        <taxon>Eukaryota</taxon>
        <taxon>Viridiplantae</taxon>
        <taxon>Streptophyta</taxon>
        <taxon>Embryophyta</taxon>
        <taxon>Tracheophyta</taxon>
        <taxon>Spermatophyta</taxon>
        <taxon>Magnoliopsida</taxon>
        <taxon>eudicotyledons</taxon>
        <taxon>Gunneridae</taxon>
        <taxon>Pentapetalae</taxon>
        <taxon>rosids</taxon>
        <taxon>fabids</taxon>
        <taxon>Fabales</taxon>
        <taxon>Fabaceae</taxon>
        <taxon>Papilionoideae</taxon>
        <taxon>50 kb inversion clade</taxon>
        <taxon>genistoids sensu lato</taxon>
        <taxon>core genistoids</taxon>
        <taxon>Crotalarieae</taxon>
        <taxon>Crotalaria</taxon>
    </lineage>
</organism>
<gene>
    <name evidence="6" type="ORF">RIF29_18878</name>
</gene>
<dbReference type="AlphaFoldDB" id="A0AAN9F0Y6"/>